<comment type="caution">
    <text evidence="2">The sequence shown here is derived from an EMBL/GenBank/DDBJ whole genome shotgun (WGS) entry which is preliminary data.</text>
</comment>
<name>A0A135L1N1_9BACI</name>
<evidence type="ECO:0000259" key="1">
    <source>
        <dbReference type="Pfam" id="PF24240"/>
    </source>
</evidence>
<feature type="domain" description="DUF7448" evidence="1">
    <location>
        <begin position="8"/>
        <end position="126"/>
    </location>
</feature>
<gene>
    <name evidence="2" type="ORF">U473_01560</name>
</gene>
<keyword evidence="3" id="KW-1185">Reference proteome</keyword>
<reference evidence="2 3" key="1">
    <citation type="submission" date="2016-02" db="EMBL/GenBank/DDBJ databases">
        <title>Draft Genome for Tepidibacillus decaturensis nov. sp. Strain Z9, an Anaerobic, Moderately Thermophilic and Heterotrophic Bacterium from Deep Subsurface of the Illinois Basin, USA.</title>
        <authorList>
            <person name="Dong Y."/>
            <person name="Chang J.Y."/>
            <person name="Sanford R."/>
            <person name="Fouke B.W."/>
        </authorList>
    </citation>
    <scope>NUCLEOTIDE SEQUENCE [LARGE SCALE GENOMIC DNA]</scope>
    <source>
        <strain evidence="2 3">Z9</strain>
    </source>
</reference>
<evidence type="ECO:0000313" key="2">
    <source>
        <dbReference type="EMBL" id="KXG42860.1"/>
    </source>
</evidence>
<dbReference type="AlphaFoldDB" id="A0A135L1N1"/>
<dbReference type="OrthoDB" id="368257at2"/>
<dbReference type="RefSeq" id="WP_068722708.1">
    <property type="nucleotide sequence ID" value="NZ_LSKU01000001.1"/>
</dbReference>
<organism evidence="2 3">
    <name type="scientific">Tepidibacillus decaturensis</name>
    <dbReference type="NCBI Taxonomy" id="1413211"/>
    <lineage>
        <taxon>Bacteria</taxon>
        <taxon>Bacillati</taxon>
        <taxon>Bacillota</taxon>
        <taxon>Bacilli</taxon>
        <taxon>Bacillales</taxon>
        <taxon>Bacillaceae</taxon>
        <taxon>Tepidibacillus</taxon>
    </lineage>
</organism>
<dbReference type="InterPro" id="IPR055871">
    <property type="entry name" value="DUF7448"/>
</dbReference>
<evidence type="ECO:0000313" key="3">
    <source>
        <dbReference type="Proteomes" id="UP000070352"/>
    </source>
</evidence>
<accession>A0A135L1N1</accession>
<dbReference type="EMBL" id="LSKU01000001">
    <property type="protein sequence ID" value="KXG42860.1"/>
    <property type="molecule type" value="Genomic_DNA"/>
</dbReference>
<dbReference type="Pfam" id="PF24240">
    <property type="entry name" value="DUF7448"/>
    <property type="match status" value="1"/>
</dbReference>
<protein>
    <recommendedName>
        <fullName evidence="1">DUF7448 domain-containing protein</fullName>
    </recommendedName>
</protein>
<sequence length="138" mass="15708">MDSLGKIKKIEEVFDLKVDNYGFRRMGGYKVETDVHVIQVLIQNYQSCCESWGYFSSDDDLSHFVGAELKEIDLTDTALNKQKVEESDYYSDGGGIQFVDFVTTNGVFQLAVYNAHNGYYGHDILVLKDNEIILDETL</sequence>
<proteinExistence type="predicted"/>
<dbReference type="Proteomes" id="UP000070352">
    <property type="component" value="Unassembled WGS sequence"/>
</dbReference>
<dbReference type="STRING" id="1413211.U473_01560"/>